<dbReference type="EMBL" id="UOEN01000048">
    <property type="protein sequence ID" value="VAW11817.1"/>
    <property type="molecule type" value="Genomic_DNA"/>
</dbReference>
<reference evidence="3" key="1">
    <citation type="submission" date="2018-06" db="EMBL/GenBank/DDBJ databases">
        <authorList>
            <person name="Zhirakovskaya E."/>
        </authorList>
    </citation>
    <scope>NUCLEOTIDE SEQUENCE</scope>
</reference>
<keyword evidence="1" id="KW-0812">Transmembrane</keyword>
<feature type="domain" description="DUF4143" evidence="2">
    <location>
        <begin position="10"/>
        <end position="132"/>
    </location>
</feature>
<gene>
    <name evidence="3" type="ORF">MNBD_BACTEROID05-316</name>
</gene>
<organism evidence="3">
    <name type="scientific">hydrothermal vent metagenome</name>
    <dbReference type="NCBI Taxonomy" id="652676"/>
    <lineage>
        <taxon>unclassified sequences</taxon>
        <taxon>metagenomes</taxon>
        <taxon>ecological metagenomes</taxon>
    </lineage>
</organism>
<evidence type="ECO:0000313" key="3">
    <source>
        <dbReference type="EMBL" id="VAW11817.1"/>
    </source>
</evidence>
<dbReference type="PANTHER" id="PTHR43566">
    <property type="entry name" value="CONSERVED PROTEIN"/>
    <property type="match status" value="1"/>
</dbReference>
<dbReference type="Pfam" id="PF13635">
    <property type="entry name" value="DUF4143"/>
    <property type="match status" value="1"/>
</dbReference>
<keyword evidence="1" id="KW-0472">Membrane</keyword>
<proteinExistence type="predicted"/>
<keyword evidence="1" id="KW-1133">Transmembrane helix</keyword>
<feature type="transmembrane region" description="Helical" evidence="1">
    <location>
        <begin position="16"/>
        <end position="38"/>
    </location>
</feature>
<dbReference type="InterPro" id="IPR025420">
    <property type="entry name" value="DUF4143"/>
</dbReference>
<evidence type="ECO:0000259" key="2">
    <source>
        <dbReference type="Pfam" id="PF13635"/>
    </source>
</evidence>
<sequence>MDPQVKSRELKQAFELLVLAGVIHPIYATSASGLPLGFQIREQKFKIIFLDVGLAQNICGLQAEINFSKDLVQINAGSVAEQFVGQELRAYGDAFTRQNLYFWARNKKSSTAEVDFVINIGSKILPVEVKAGQTGTLKSIKLFLNEKKASFGVRVSQNSLSYYDRILSVPLYMVEQIPRMVEAVELKEY</sequence>
<name>A0A3B0TEQ3_9ZZZZ</name>
<accession>A0A3B0TEQ3</accession>
<protein>
    <recommendedName>
        <fullName evidence="2">DUF4143 domain-containing protein</fullName>
    </recommendedName>
</protein>
<evidence type="ECO:0000256" key="1">
    <source>
        <dbReference type="SAM" id="Phobius"/>
    </source>
</evidence>
<dbReference type="PANTHER" id="PTHR43566:SF2">
    <property type="entry name" value="DUF4143 DOMAIN-CONTAINING PROTEIN"/>
    <property type="match status" value="1"/>
</dbReference>
<dbReference type="AlphaFoldDB" id="A0A3B0TEQ3"/>